<organism evidence="1 2">
    <name type="scientific">Nitrospira defluvii</name>
    <dbReference type="NCBI Taxonomy" id="330214"/>
    <lineage>
        <taxon>Bacteria</taxon>
        <taxon>Pseudomonadati</taxon>
        <taxon>Nitrospirota</taxon>
        <taxon>Nitrospiria</taxon>
        <taxon>Nitrospirales</taxon>
        <taxon>Nitrospiraceae</taxon>
        <taxon>Nitrospira</taxon>
    </lineage>
</organism>
<name>A0ABN7MGZ4_9BACT</name>
<sequence>MVKPSSLLPSQIIPFDVECIRNMLHGCAWNGIILDQHDIKAAGSIFDPMLGQILCRQPD</sequence>
<evidence type="ECO:0000313" key="2">
    <source>
        <dbReference type="Proteomes" id="UP000675880"/>
    </source>
</evidence>
<keyword evidence="2" id="KW-1185">Reference proteome</keyword>
<dbReference type="EMBL" id="CAJNBJ010000021">
    <property type="protein sequence ID" value="CAE6803279.1"/>
    <property type="molecule type" value="Genomic_DNA"/>
</dbReference>
<gene>
    <name evidence="1" type="ORF">NSPZN2_80170</name>
</gene>
<proteinExistence type="predicted"/>
<comment type="caution">
    <text evidence="1">The sequence shown here is derived from an EMBL/GenBank/DDBJ whole genome shotgun (WGS) entry which is preliminary data.</text>
</comment>
<accession>A0ABN7MGZ4</accession>
<dbReference type="Proteomes" id="UP000675880">
    <property type="component" value="Unassembled WGS sequence"/>
</dbReference>
<evidence type="ECO:0000313" key="1">
    <source>
        <dbReference type="EMBL" id="CAE6803279.1"/>
    </source>
</evidence>
<reference evidence="1 2" key="1">
    <citation type="submission" date="2021-02" db="EMBL/GenBank/DDBJ databases">
        <authorList>
            <person name="Han P."/>
        </authorList>
    </citation>
    <scope>NUCLEOTIDE SEQUENCE [LARGE SCALE GENOMIC DNA]</scope>
    <source>
        <strain evidence="1">Candidatus Nitrospira sp. ZN2</strain>
    </source>
</reference>
<protein>
    <submittedName>
        <fullName evidence="1">Uncharacterized protein</fullName>
    </submittedName>
</protein>